<dbReference type="Pfam" id="PF12051">
    <property type="entry name" value="DUF3533"/>
    <property type="match status" value="1"/>
</dbReference>
<dbReference type="PANTHER" id="PTHR34814">
    <property type="entry name" value="NITROSOGUANIDINE RESISTANCE PROTEIN SNG1"/>
    <property type="match status" value="1"/>
</dbReference>
<dbReference type="FunCoup" id="A7TR15">
    <property type="interactions" value="63"/>
</dbReference>
<evidence type="ECO:0000259" key="2">
    <source>
        <dbReference type="Pfam" id="PF12051"/>
    </source>
</evidence>
<dbReference type="OrthoDB" id="2140105at2759"/>
<dbReference type="PANTHER" id="PTHR34814:SF1">
    <property type="entry name" value="NITROSOGUANIDINE RESISTANCE PROTEIN SNG1"/>
    <property type="match status" value="1"/>
</dbReference>
<feature type="transmembrane region" description="Helical" evidence="1">
    <location>
        <begin position="79"/>
        <end position="100"/>
    </location>
</feature>
<name>A7TR15_VANPO</name>
<feature type="transmembrane region" description="Helical" evidence="1">
    <location>
        <begin position="364"/>
        <end position="389"/>
    </location>
</feature>
<evidence type="ECO:0000256" key="1">
    <source>
        <dbReference type="SAM" id="Phobius"/>
    </source>
</evidence>
<feature type="transmembrane region" description="Helical" evidence="1">
    <location>
        <begin position="396"/>
        <end position="417"/>
    </location>
</feature>
<protein>
    <recommendedName>
        <fullName evidence="2">DUF3533 domain-containing protein</fullName>
    </recommendedName>
</protein>
<feature type="transmembrane region" description="Helical" evidence="1">
    <location>
        <begin position="329"/>
        <end position="352"/>
    </location>
</feature>
<accession>A7TR15</accession>
<sequence>MMNSKDGKNSAVDIQSELYDESNSQNSYIDNEDIADEKNIASDELTTSDGERLQPGPPPRLNFWDNSLKDLRFTICKQLVINLFLLGFMCFTVLCIYWGASYHRDKFIHKVNILAVFQDDDGNSPLSRLAYEILDNYTSTVKGNWKVYNQSEFMNHYHLTDSSQVNQKIFEIIHHEDYWFSLNIKENATRNLISSLTDNNSSNIFDSTEYFEVGYESGRDPTNLKSAILPISQAFQSVYKKLYPATVLSPIINSVNISDTEPEKLISASSMDFTFSDWRPFTDAVILTPLQVGSIYTLILTVVQFALWGKVHGMVSQKLKIPQLIVYRILISVVTLFFLSLFFCTISAIFQVDFTMAFGRGGFVVYWMSTWLVMLAVGGANENVITLIVAYGTEYLAFWLLTWIILNISVTFFPMALDSNFYRYGYAMPIHNAVDIYKVIFLNLSKHKMGRNYGILVAWVVLNWTLLPLFMKISGAKMQKNAKEQMEQSLVLAKKMGRI</sequence>
<proteinExistence type="predicted"/>
<dbReference type="InterPro" id="IPR053001">
    <property type="entry name" value="MNNG_permease-like"/>
</dbReference>
<dbReference type="PhylomeDB" id="A7TR15"/>
<reference evidence="3 4" key="1">
    <citation type="journal article" date="2007" name="Proc. Natl. Acad. Sci. U.S.A.">
        <title>Independent sorting-out of thousands of duplicated gene pairs in two yeast species descended from a whole-genome duplication.</title>
        <authorList>
            <person name="Scannell D.R."/>
            <person name="Frank A.C."/>
            <person name="Conant G.C."/>
            <person name="Byrne K.P."/>
            <person name="Woolfit M."/>
            <person name="Wolfe K.H."/>
        </authorList>
    </citation>
    <scope>NUCLEOTIDE SEQUENCE [LARGE SCALE GENOMIC DNA]</scope>
    <source>
        <strain evidence="4">ATCC 22028 / DSM 70294 / BCRC 21397 / CBS 2163 / NBRC 10782 / NRRL Y-8283 / UCD 57-17</strain>
    </source>
</reference>
<keyword evidence="1" id="KW-0812">Transmembrane</keyword>
<feature type="domain" description="DUF3533" evidence="2">
    <location>
        <begin position="82"/>
        <end position="464"/>
    </location>
</feature>
<dbReference type="GeneID" id="5543357"/>
<evidence type="ECO:0000313" key="4">
    <source>
        <dbReference type="Proteomes" id="UP000000267"/>
    </source>
</evidence>
<dbReference type="RefSeq" id="XP_001643148.1">
    <property type="nucleotide sequence ID" value="XM_001643098.1"/>
</dbReference>
<dbReference type="InterPro" id="IPR022703">
    <property type="entry name" value="DUF3533"/>
</dbReference>
<evidence type="ECO:0000313" key="3">
    <source>
        <dbReference type="EMBL" id="EDO15290.1"/>
    </source>
</evidence>
<keyword evidence="4" id="KW-1185">Reference proteome</keyword>
<dbReference type="STRING" id="436907.A7TR15"/>
<dbReference type="EMBL" id="DS480468">
    <property type="protein sequence ID" value="EDO15290.1"/>
    <property type="molecule type" value="Genomic_DNA"/>
</dbReference>
<dbReference type="OMA" id="PLENMAM"/>
<keyword evidence="1" id="KW-0472">Membrane</keyword>
<organism evidence="4">
    <name type="scientific">Vanderwaltozyma polyspora (strain ATCC 22028 / DSM 70294 / BCRC 21397 / CBS 2163 / NBRC 10782 / NRRL Y-8283 / UCD 57-17)</name>
    <name type="common">Kluyveromyces polysporus</name>
    <dbReference type="NCBI Taxonomy" id="436907"/>
    <lineage>
        <taxon>Eukaryota</taxon>
        <taxon>Fungi</taxon>
        <taxon>Dikarya</taxon>
        <taxon>Ascomycota</taxon>
        <taxon>Saccharomycotina</taxon>
        <taxon>Saccharomycetes</taxon>
        <taxon>Saccharomycetales</taxon>
        <taxon>Saccharomycetaceae</taxon>
        <taxon>Vanderwaltozyma</taxon>
    </lineage>
</organism>
<keyword evidence="1" id="KW-1133">Transmembrane helix</keyword>
<dbReference type="KEGG" id="vpo:Kpol_449p5"/>
<feature type="transmembrane region" description="Helical" evidence="1">
    <location>
        <begin position="284"/>
        <end position="308"/>
    </location>
</feature>
<dbReference type="eggNOG" id="ENOG502QUA0">
    <property type="taxonomic scope" value="Eukaryota"/>
</dbReference>
<feature type="transmembrane region" description="Helical" evidence="1">
    <location>
        <begin position="453"/>
        <end position="471"/>
    </location>
</feature>
<gene>
    <name evidence="3" type="ORF">Kpol_449p5</name>
</gene>
<dbReference type="GO" id="GO:0016020">
    <property type="term" value="C:membrane"/>
    <property type="evidence" value="ECO:0007669"/>
    <property type="project" value="TreeGrafter"/>
</dbReference>
<dbReference type="InParanoid" id="A7TR15"/>
<dbReference type="AlphaFoldDB" id="A7TR15"/>
<dbReference type="Proteomes" id="UP000000267">
    <property type="component" value="Unassembled WGS sequence"/>
</dbReference>
<dbReference type="HOGENOM" id="CLU_020178_0_2_1"/>